<dbReference type="Pfam" id="PF00246">
    <property type="entry name" value="Peptidase_M14"/>
    <property type="match status" value="1"/>
</dbReference>
<dbReference type="InterPro" id="IPR000834">
    <property type="entry name" value="Peptidase_M14"/>
</dbReference>
<evidence type="ECO:0000256" key="1">
    <source>
        <dbReference type="ARBA" id="ARBA00001947"/>
    </source>
</evidence>
<keyword evidence="6" id="KW-0732">Signal</keyword>
<comment type="cofactor">
    <cofactor evidence="1">
        <name>Zn(2+)</name>
        <dbReference type="ChEBI" id="CHEBI:29105"/>
    </cofactor>
</comment>
<evidence type="ECO:0000256" key="9">
    <source>
        <dbReference type="ARBA" id="ARBA00023049"/>
    </source>
</evidence>
<keyword evidence="13" id="KW-1185">Reference proteome</keyword>
<dbReference type="AlphaFoldDB" id="A0A8C5JN20"/>
<evidence type="ECO:0000256" key="3">
    <source>
        <dbReference type="ARBA" id="ARBA00022645"/>
    </source>
</evidence>
<dbReference type="GO" id="GO:0006508">
    <property type="term" value="P:proteolysis"/>
    <property type="evidence" value="ECO:0007669"/>
    <property type="project" value="UniProtKB-KW"/>
</dbReference>
<keyword evidence="7" id="KW-0378">Hydrolase</keyword>
<dbReference type="Ensembl" id="ENSJHYT00000026232.1">
    <property type="protein sequence ID" value="ENSJHYP00000021723.1"/>
    <property type="gene ID" value="ENSJHYG00000016421.1"/>
</dbReference>
<dbReference type="FunFam" id="3.40.630.10:FF:000084">
    <property type="entry name" value="Carboxypeptidase B2"/>
    <property type="match status" value="1"/>
</dbReference>
<name>A0A8C5JN20_JUNHY</name>
<feature type="active site" description="Proton donor/acceptor" evidence="10">
    <location>
        <position position="241"/>
    </location>
</feature>
<sequence>LTSLLQIYHWMEAVVKVHSDLLQKIYIGSSYEKRPLYVLKEKSKNAIWIDCGIHAREWISPAFCLWFIGHRDRTMTTLLEHFDFYVMPVINVDGYAYTWSHPSNRLWRKSRSSHGNSKCIGTDMNRNFDAHWCGPGASHFECHETYCGPYPESEPEVKAVARFIRDHKDTIKAYITMHSYSQLVLFPYSYTMNKSKDHEELVKKVLFSGIFLFSFPHIDLAPGGSDDWAYDLGIKYSFTFELRDTGTYGFLLPPREIKPTCLEALSAVKEIAQHVLQNL</sequence>
<keyword evidence="3" id="KW-0121">Carboxypeptidase</keyword>
<dbReference type="SMART" id="SM00631">
    <property type="entry name" value="Zn_pept"/>
    <property type="match status" value="1"/>
</dbReference>
<evidence type="ECO:0000256" key="8">
    <source>
        <dbReference type="ARBA" id="ARBA00022833"/>
    </source>
</evidence>
<protein>
    <submittedName>
        <fullName evidence="12">Carboxypeptidase B2</fullName>
    </submittedName>
</protein>
<comment type="similarity">
    <text evidence="2 10">Belongs to the peptidase M14 family.</text>
</comment>
<dbReference type="GO" id="GO:0008270">
    <property type="term" value="F:zinc ion binding"/>
    <property type="evidence" value="ECO:0007669"/>
    <property type="project" value="InterPro"/>
</dbReference>
<reference evidence="12" key="1">
    <citation type="submission" date="2025-08" db="UniProtKB">
        <authorList>
            <consortium name="Ensembl"/>
        </authorList>
    </citation>
    <scope>IDENTIFICATION</scope>
</reference>
<dbReference type="PROSITE" id="PS52035">
    <property type="entry name" value="PEPTIDASE_M14"/>
    <property type="match status" value="1"/>
</dbReference>
<dbReference type="PRINTS" id="PR00765">
    <property type="entry name" value="CRBOXYPTASEA"/>
</dbReference>
<dbReference type="GO" id="GO:0004181">
    <property type="term" value="F:metallocarboxypeptidase activity"/>
    <property type="evidence" value="ECO:0007669"/>
    <property type="project" value="InterPro"/>
</dbReference>
<evidence type="ECO:0000259" key="11">
    <source>
        <dbReference type="PROSITE" id="PS52035"/>
    </source>
</evidence>
<keyword evidence="9" id="KW-0482">Metalloprotease</keyword>
<keyword evidence="4" id="KW-0645">Protease</keyword>
<evidence type="ECO:0000256" key="2">
    <source>
        <dbReference type="ARBA" id="ARBA00005988"/>
    </source>
</evidence>
<proteinExistence type="inferred from homology"/>
<evidence type="ECO:0000256" key="6">
    <source>
        <dbReference type="ARBA" id="ARBA00022729"/>
    </source>
</evidence>
<evidence type="ECO:0000256" key="5">
    <source>
        <dbReference type="ARBA" id="ARBA00022723"/>
    </source>
</evidence>
<dbReference type="GO" id="GO:0005615">
    <property type="term" value="C:extracellular space"/>
    <property type="evidence" value="ECO:0007669"/>
    <property type="project" value="TreeGrafter"/>
</dbReference>
<evidence type="ECO:0000256" key="10">
    <source>
        <dbReference type="PROSITE-ProRule" id="PRU01379"/>
    </source>
</evidence>
<dbReference type="PANTHER" id="PTHR11705:SF17">
    <property type="entry name" value="CARBOXYPEPTIDASE B2"/>
    <property type="match status" value="1"/>
</dbReference>
<dbReference type="Proteomes" id="UP000694408">
    <property type="component" value="Unplaced"/>
</dbReference>
<evidence type="ECO:0000256" key="7">
    <source>
        <dbReference type="ARBA" id="ARBA00022801"/>
    </source>
</evidence>
<evidence type="ECO:0000313" key="13">
    <source>
        <dbReference type="Proteomes" id="UP000694408"/>
    </source>
</evidence>
<evidence type="ECO:0000256" key="4">
    <source>
        <dbReference type="ARBA" id="ARBA00022670"/>
    </source>
</evidence>
<accession>A0A8C5JN20</accession>
<evidence type="ECO:0000313" key="12">
    <source>
        <dbReference type="Ensembl" id="ENSJHYP00000021723.1"/>
    </source>
</evidence>
<dbReference type="InterPro" id="IPR057247">
    <property type="entry name" value="CARBOXYPEPT_ZN_2"/>
</dbReference>
<dbReference type="SUPFAM" id="SSF53187">
    <property type="entry name" value="Zn-dependent exopeptidases"/>
    <property type="match status" value="1"/>
</dbReference>
<keyword evidence="8" id="KW-0862">Zinc</keyword>
<feature type="domain" description="Peptidase M14" evidence="11">
    <location>
        <begin position="1"/>
        <end position="275"/>
    </location>
</feature>
<organism evidence="12 13">
    <name type="scientific">Junco hyemalis</name>
    <name type="common">Dark-eyed junco</name>
    <dbReference type="NCBI Taxonomy" id="40217"/>
    <lineage>
        <taxon>Eukaryota</taxon>
        <taxon>Metazoa</taxon>
        <taxon>Chordata</taxon>
        <taxon>Craniata</taxon>
        <taxon>Vertebrata</taxon>
        <taxon>Euteleostomi</taxon>
        <taxon>Archelosauria</taxon>
        <taxon>Archosauria</taxon>
        <taxon>Dinosauria</taxon>
        <taxon>Saurischia</taxon>
        <taxon>Theropoda</taxon>
        <taxon>Coelurosauria</taxon>
        <taxon>Aves</taxon>
        <taxon>Neognathae</taxon>
        <taxon>Neoaves</taxon>
        <taxon>Telluraves</taxon>
        <taxon>Australaves</taxon>
        <taxon>Passeriformes</taxon>
        <taxon>Passerellidae</taxon>
        <taxon>Junco</taxon>
    </lineage>
</organism>
<dbReference type="GO" id="GO:0042730">
    <property type="term" value="P:fibrinolysis"/>
    <property type="evidence" value="ECO:0007669"/>
    <property type="project" value="TreeGrafter"/>
</dbReference>
<keyword evidence="5" id="KW-0479">Metal-binding</keyword>
<dbReference type="Gene3D" id="3.40.630.10">
    <property type="entry name" value="Zn peptidases"/>
    <property type="match status" value="1"/>
</dbReference>
<reference evidence="12" key="2">
    <citation type="submission" date="2025-09" db="UniProtKB">
        <authorList>
            <consortium name="Ensembl"/>
        </authorList>
    </citation>
    <scope>IDENTIFICATION</scope>
</reference>
<dbReference type="PROSITE" id="PS00133">
    <property type="entry name" value="CARBOXYPEPT_ZN_2"/>
    <property type="match status" value="1"/>
</dbReference>
<dbReference type="PANTHER" id="PTHR11705">
    <property type="entry name" value="PROTEASE FAMILY M14 CARBOXYPEPTIDASE A,B"/>
    <property type="match status" value="1"/>
</dbReference>